<dbReference type="Pfam" id="PF22564">
    <property type="entry name" value="HAAS"/>
    <property type="match status" value="1"/>
</dbReference>
<keyword evidence="2" id="KW-0472">Membrane</keyword>
<protein>
    <submittedName>
        <fullName evidence="3">Uncharacterized protein</fullName>
    </submittedName>
</protein>
<feature type="region of interest" description="Disordered" evidence="1">
    <location>
        <begin position="254"/>
        <end position="381"/>
    </location>
</feature>
<feature type="compositionally biased region" description="Polar residues" evidence="1">
    <location>
        <begin position="254"/>
        <end position="273"/>
    </location>
</feature>
<dbReference type="EMBL" id="JACHNB010000001">
    <property type="protein sequence ID" value="MBB4744708.1"/>
    <property type="molecule type" value="Genomic_DNA"/>
</dbReference>
<keyword evidence="4" id="KW-1185">Reference proteome</keyword>
<reference evidence="3 4" key="1">
    <citation type="submission" date="2020-08" db="EMBL/GenBank/DDBJ databases">
        <title>Sequencing the genomes of 1000 actinobacteria strains.</title>
        <authorList>
            <person name="Klenk H.-P."/>
        </authorList>
    </citation>
    <scope>NUCLEOTIDE SEQUENCE [LARGE SCALE GENOMIC DNA]</scope>
    <source>
        <strain evidence="3 4">DSM 45809</strain>
    </source>
</reference>
<feature type="transmembrane region" description="Helical" evidence="2">
    <location>
        <begin position="149"/>
        <end position="172"/>
    </location>
</feature>
<accession>A0A7W7MC35</accession>
<evidence type="ECO:0000313" key="3">
    <source>
        <dbReference type="EMBL" id="MBB4744708.1"/>
    </source>
</evidence>
<evidence type="ECO:0000256" key="1">
    <source>
        <dbReference type="SAM" id="MobiDB-lite"/>
    </source>
</evidence>
<proteinExistence type="predicted"/>
<dbReference type="Proteomes" id="UP000546162">
    <property type="component" value="Unassembled WGS sequence"/>
</dbReference>
<feature type="transmembrane region" description="Helical" evidence="2">
    <location>
        <begin position="184"/>
        <end position="204"/>
    </location>
</feature>
<dbReference type="RefSeq" id="WP_185044838.1">
    <property type="nucleotide sequence ID" value="NZ_BAABFG010000005.1"/>
</dbReference>
<name>A0A7W7MC35_9ACTN</name>
<evidence type="ECO:0000313" key="4">
    <source>
        <dbReference type="Proteomes" id="UP000546162"/>
    </source>
</evidence>
<keyword evidence="2" id="KW-0812">Transmembrane</keyword>
<organism evidence="3 4">
    <name type="scientific">Actinoplanes octamycinicus</name>
    <dbReference type="NCBI Taxonomy" id="135948"/>
    <lineage>
        <taxon>Bacteria</taxon>
        <taxon>Bacillati</taxon>
        <taxon>Actinomycetota</taxon>
        <taxon>Actinomycetes</taxon>
        <taxon>Micromonosporales</taxon>
        <taxon>Micromonosporaceae</taxon>
        <taxon>Actinoplanes</taxon>
    </lineage>
</organism>
<feature type="compositionally biased region" description="Low complexity" evidence="1">
    <location>
        <begin position="342"/>
        <end position="381"/>
    </location>
</feature>
<comment type="caution">
    <text evidence="3">The sequence shown here is derived from an EMBL/GenBank/DDBJ whole genome shotgun (WGS) entry which is preliminary data.</text>
</comment>
<sequence length="381" mass="39670">MKDIAEDEITGYVAEVRLALGGLPEATREELLDDLPEHLAEVLAEGAGTLTARLGPPSAYAAELLAAAGLPGADKPQSPWVTPEELRDRFLPLLRTADAKVGPILGYERASHFLTLLRPAWWVLRGYLVAMVLAHLLDSGPTPVGLLPRIGGSDVMALLLLAACVVASIWLGRRELPDKPWPRYALWSGTALLILISLAGFVGADSSTRFTPSFDPAYSGNSQYDNIRDVFVYDSQGHLVEDAQLYDQNGTPLQLGGQSCTDPDTGESWTSWQRGYPHCPRANPFRSPSPFPTPTSDSDVPEPGPAPTTVAPDLSAAPGPAATSVAPGPAVTSAAPGPAATSVAPGPAAKSAVPGPAAKAAGPLPSTAASASARPFPSATR</sequence>
<gene>
    <name evidence="3" type="ORF">BJY16_008167</name>
</gene>
<keyword evidence="2" id="KW-1133">Transmembrane helix</keyword>
<dbReference type="AlphaFoldDB" id="A0A7W7MC35"/>
<evidence type="ECO:0000256" key="2">
    <source>
        <dbReference type="SAM" id="Phobius"/>
    </source>
</evidence>
<feature type="transmembrane region" description="Helical" evidence="2">
    <location>
        <begin position="119"/>
        <end position="137"/>
    </location>
</feature>